<protein>
    <submittedName>
        <fullName evidence="2">Amidohydrolase</fullName>
    </submittedName>
</protein>
<dbReference type="Pfam" id="PF07969">
    <property type="entry name" value="Amidohydro_3"/>
    <property type="match status" value="1"/>
</dbReference>
<dbReference type="SUPFAM" id="SSF51338">
    <property type="entry name" value="Composite domain of metallo-dependent hydrolases"/>
    <property type="match status" value="1"/>
</dbReference>
<keyword evidence="3" id="KW-1185">Reference proteome</keyword>
<evidence type="ECO:0000313" key="2">
    <source>
        <dbReference type="EMBL" id="RNB48405.1"/>
    </source>
</evidence>
<reference evidence="2 3" key="1">
    <citation type="submission" date="2018-10" db="EMBL/GenBank/DDBJ databases">
        <title>Isolation, diversity and antibacterial activity of antinobacteria from the wheat rhizosphere soil.</title>
        <authorList>
            <person name="Sun T."/>
        </authorList>
    </citation>
    <scope>NUCLEOTIDE SEQUENCE [LARGE SCALE GENOMIC DNA]</scope>
    <source>
        <strain evidence="2 3">SJ-23</strain>
    </source>
</reference>
<evidence type="ECO:0000313" key="3">
    <source>
        <dbReference type="Proteomes" id="UP000275048"/>
    </source>
</evidence>
<dbReference type="InterPro" id="IPR011059">
    <property type="entry name" value="Metal-dep_hydrolase_composite"/>
</dbReference>
<dbReference type="InterPro" id="IPR013108">
    <property type="entry name" value="Amidohydro_3"/>
</dbReference>
<evidence type="ECO:0000259" key="1">
    <source>
        <dbReference type="Pfam" id="PF07969"/>
    </source>
</evidence>
<dbReference type="SUPFAM" id="SSF51556">
    <property type="entry name" value="Metallo-dependent hydrolases"/>
    <property type="match status" value="1"/>
</dbReference>
<comment type="caution">
    <text evidence="2">The sequence shown here is derived from an EMBL/GenBank/DDBJ whole genome shotgun (WGS) entry which is preliminary data.</text>
</comment>
<dbReference type="PANTHER" id="PTHR22642">
    <property type="entry name" value="IMIDAZOLONEPROPIONASE"/>
    <property type="match status" value="1"/>
</dbReference>
<dbReference type="GO" id="GO:0016810">
    <property type="term" value="F:hydrolase activity, acting on carbon-nitrogen (but not peptide) bonds"/>
    <property type="evidence" value="ECO:0007669"/>
    <property type="project" value="InterPro"/>
</dbReference>
<dbReference type="InterPro" id="IPR033932">
    <property type="entry name" value="YtcJ-like"/>
</dbReference>
<dbReference type="Gene3D" id="2.30.40.10">
    <property type="entry name" value="Urease, subunit C, domain 1"/>
    <property type="match status" value="1"/>
</dbReference>
<dbReference type="InterPro" id="IPR032466">
    <property type="entry name" value="Metal_Hydrolase"/>
</dbReference>
<gene>
    <name evidence="2" type="ORF">EDM22_11210</name>
</gene>
<proteinExistence type="predicted"/>
<sequence length="513" mass="54816">MRDGVIVAVGAADAADAWADAADRVVDVAGGTVTAGIVDAHIHPIMGLQMTRGVDLSGIREWDAVRAALAAWVGETDEPWIFGWGLDPIVFGAAEPSFALFDGIGDGRPAYVTMFDGHSALASREAIGIAGVTGDETFADASSVAVDPDGRPTGLLLEISAQSLVWPHLPEQTFEERVEALGAVFRGMAEVGITSGQMLDLSAPDSFELLEELERRGELPIRLRISPWVMPGFAEGDLERFAALQGRAGRRWHVTGIKLMIDGTIDNGTAWLYEPDTRGESTESLWLDEAQYAEAVAFFHGRGIPTTTHAIGDRGIGFVAETLAAQAPNGTVHRIEHIETLPDHVLELMVRAGVAASMQPTHCTLYSRADHTDNWSQRLGDERADRAWRIGDLRARGVIVALGSDWPIAPYDPRATLASATLRRPAGRPDLEPVQPSQALSRAAALEGHTSEWWRSVGEQGGTIEVGMPADLTVFADDPLTTDPDAFATSPVLLTVVDGAVVVDPADVLAPRG</sequence>
<dbReference type="EMBL" id="RHHB01000020">
    <property type="protein sequence ID" value="RNB48405.1"/>
    <property type="molecule type" value="Genomic_DNA"/>
</dbReference>
<organism evidence="2 3">
    <name type="scientific">Agromyces tardus</name>
    <dbReference type="NCBI Taxonomy" id="2583849"/>
    <lineage>
        <taxon>Bacteria</taxon>
        <taxon>Bacillati</taxon>
        <taxon>Actinomycetota</taxon>
        <taxon>Actinomycetes</taxon>
        <taxon>Micrococcales</taxon>
        <taxon>Microbacteriaceae</taxon>
        <taxon>Agromyces</taxon>
    </lineage>
</organism>
<accession>A0A3M8AD16</accession>
<dbReference type="Gene3D" id="3.10.310.70">
    <property type="match status" value="1"/>
</dbReference>
<feature type="domain" description="Amidohydrolase 3" evidence="1">
    <location>
        <begin position="24"/>
        <end position="503"/>
    </location>
</feature>
<name>A0A3M8AD16_9MICO</name>
<dbReference type="Proteomes" id="UP000275048">
    <property type="component" value="Unassembled WGS sequence"/>
</dbReference>
<dbReference type="AlphaFoldDB" id="A0A3M8AD16"/>
<dbReference type="PANTHER" id="PTHR22642:SF2">
    <property type="entry name" value="PROTEIN LONG AFTER FAR-RED 3"/>
    <property type="match status" value="1"/>
</dbReference>
<keyword evidence="2" id="KW-0378">Hydrolase</keyword>
<dbReference type="OrthoDB" id="3238066at2"/>
<dbReference type="CDD" id="cd01300">
    <property type="entry name" value="YtcJ_like"/>
    <property type="match status" value="1"/>
</dbReference>
<dbReference type="Gene3D" id="3.20.20.140">
    <property type="entry name" value="Metal-dependent hydrolases"/>
    <property type="match status" value="1"/>
</dbReference>